<dbReference type="RefSeq" id="WP_301141644.1">
    <property type="nucleotide sequence ID" value="NZ_JAUHQA010000001.1"/>
</dbReference>
<comment type="caution">
    <text evidence="2">The sequence shown here is derived from an EMBL/GenBank/DDBJ whole genome shotgun (WGS) entry which is preliminary data.</text>
</comment>
<keyword evidence="3" id="KW-1185">Reference proteome</keyword>
<evidence type="ECO:0000256" key="1">
    <source>
        <dbReference type="SAM" id="MobiDB-lite"/>
    </source>
</evidence>
<protein>
    <submittedName>
        <fullName evidence="2">Uncharacterized protein</fullName>
    </submittedName>
</protein>
<feature type="region of interest" description="Disordered" evidence="1">
    <location>
        <begin position="37"/>
        <end position="57"/>
    </location>
</feature>
<proteinExistence type="predicted"/>
<gene>
    <name evidence="2" type="ORF">QQX02_05015</name>
</gene>
<accession>A0ABT8GFR4</accession>
<organism evidence="2 3">
    <name type="scientific">Demequina muriae</name>
    <dbReference type="NCBI Taxonomy" id="3051664"/>
    <lineage>
        <taxon>Bacteria</taxon>
        <taxon>Bacillati</taxon>
        <taxon>Actinomycetota</taxon>
        <taxon>Actinomycetes</taxon>
        <taxon>Micrococcales</taxon>
        <taxon>Demequinaceae</taxon>
        <taxon>Demequina</taxon>
    </lineage>
</organism>
<name>A0ABT8GFR4_9MICO</name>
<dbReference type="Proteomes" id="UP001172708">
    <property type="component" value="Unassembled WGS sequence"/>
</dbReference>
<sequence>MTVADLHSELGLAFPGSPFNAEAPSVDILRIPITGAMQLSSPGGDKPSDLPPFADHSPLSGTGFVESASGFVPYWWMSPSPIPAGTTLWRVNADGSEEQLATYGHVALGWVGPTQQQQLRPTPVRFPEIVGTWATIRGERMLADILPDGSVVICSPTERSDMRASPRGLWWTTVARDQVDSLDVVRLHGTWRGRRVQVVGMEGAEGGPVAQMVYVGQDVHDAESLRLAKTDAGVYEAVVPVSELADLAETHTALP</sequence>
<dbReference type="EMBL" id="JAUHQA010000001">
    <property type="protein sequence ID" value="MDN4480282.1"/>
    <property type="molecule type" value="Genomic_DNA"/>
</dbReference>
<evidence type="ECO:0000313" key="3">
    <source>
        <dbReference type="Proteomes" id="UP001172708"/>
    </source>
</evidence>
<evidence type="ECO:0000313" key="2">
    <source>
        <dbReference type="EMBL" id="MDN4480282.1"/>
    </source>
</evidence>
<reference evidence="2" key="1">
    <citation type="submission" date="2023-06" db="EMBL/GenBank/DDBJ databases">
        <title>Egi l300058.</title>
        <authorList>
            <person name="Gao L."/>
            <person name="Fang B.-Z."/>
            <person name="Li W.-J."/>
        </authorList>
    </citation>
    <scope>NUCLEOTIDE SEQUENCE</scope>
    <source>
        <strain evidence="2">EGI L300058</strain>
    </source>
</reference>